<evidence type="ECO:0000259" key="2">
    <source>
        <dbReference type="SMART" id="SM01407"/>
    </source>
</evidence>
<dbReference type="VEuPathDB" id="GiardiaDB:QR46_4125"/>
<proteinExistence type="predicted"/>
<dbReference type="Gene3D" id="2.20.70.30">
    <property type="entry name" value="Nascent polypeptide-associated complex domain"/>
    <property type="match status" value="1"/>
</dbReference>
<evidence type="ECO:0000256" key="1">
    <source>
        <dbReference type="SAM" id="MobiDB-lite"/>
    </source>
</evidence>
<accession>A0A132NPE9</accession>
<dbReference type="SMART" id="SM01407">
    <property type="entry name" value="NAC"/>
    <property type="match status" value="1"/>
</dbReference>
<dbReference type="CDD" id="cd14278">
    <property type="entry name" value="UBA_NAC_like"/>
    <property type="match status" value="1"/>
</dbReference>
<dbReference type="Pfam" id="PF01849">
    <property type="entry name" value="NAC"/>
    <property type="match status" value="1"/>
</dbReference>
<dbReference type="OrthoDB" id="3169036at2759"/>
<evidence type="ECO:0000313" key="4">
    <source>
        <dbReference type="Proteomes" id="UP000070089"/>
    </source>
</evidence>
<organism evidence="3 4">
    <name type="scientific">Giardia duodenalis assemblage B</name>
    <dbReference type="NCBI Taxonomy" id="1394984"/>
    <lineage>
        <taxon>Eukaryota</taxon>
        <taxon>Metamonada</taxon>
        <taxon>Diplomonadida</taxon>
        <taxon>Hexamitidae</taxon>
        <taxon>Giardiinae</taxon>
        <taxon>Giardia</taxon>
    </lineage>
</organism>
<sequence length="138" mass="15281">MMGSTDSLTELIEKLKLVKVEGVDKVMFIRGKHEFTINEGLQVYYNPKTKTYVIGGEPRSSGMADNLKQYMQMMYKQMAQSGNMSGEAETNQEPEGFSEEDVTAVMEQGNVSRDEAIRLLRETGDVGNAVLAATTDAE</sequence>
<dbReference type="AlphaFoldDB" id="A0A132NPE9"/>
<dbReference type="EMBL" id="JXTI01000148">
    <property type="protein sequence ID" value="KWX11916.1"/>
    <property type="molecule type" value="Genomic_DNA"/>
</dbReference>
<dbReference type="Gene3D" id="1.10.8.10">
    <property type="entry name" value="DNA helicase RuvA subunit, C-terminal domain"/>
    <property type="match status" value="1"/>
</dbReference>
<name>A0A132NPE9_GIAIN</name>
<reference evidence="3 4" key="1">
    <citation type="journal article" date="2015" name="Mol. Biochem. Parasitol.">
        <title>Identification of polymorphic genes for use in assemblage B genotyping assays through comparative genomics of multiple assemblage B Giardia duodenalis isolates.</title>
        <authorList>
            <person name="Wielinga C."/>
            <person name="Thompson R.C."/>
            <person name="Monis P."/>
            <person name="Ryan U."/>
        </authorList>
    </citation>
    <scope>NUCLEOTIDE SEQUENCE [LARGE SCALE GENOMIC DNA]</scope>
    <source>
        <strain evidence="3 4">BAH15c1</strain>
    </source>
</reference>
<feature type="region of interest" description="Disordered" evidence="1">
    <location>
        <begin position="80"/>
        <end position="99"/>
    </location>
</feature>
<dbReference type="InterPro" id="IPR002715">
    <property type="entry name" value="Nas_poly-pep-assoc_cplx_dom"/>
</dbReference>
<protein>
    <recommendedName>
        <fullName evidence="2">NAC-A/B domain-containing protein</fullName>
    </recommendedName>
</protein>
<feature type="compositionally biased region" description="Acidic residues" evidence="1">
    <location>
        <begin position="90"/>
        <end position="99"/>
    </location>
</feature>
<dbReference type="Proteomes" id="UP000070089">
    <property type="component" value="Unassembled WGS sequence"/>
</dbReference>
<comment type="caution">
    <text evidence="3">The sequence shown here is derived from an EMBL/GenBank/DDBJ whole genome shotgun (WGS) entry which is preliminary data.</text>
</comment>
<dbReference type="InterPro" id="IPR038187">
    <property type="entry name" value="NAC_A/B_dom_sf"/>
</dbReference>
<evidence type="ECO:0000313" key="3">
    <source>
        <dbReference type="EMBL" id="KWX11916.1"/>
    </source>
</evidence>
<gene>
    <name evidence="3" type="ORF">QR46_4125</name>
</gene>
<feature type="domain" description="NAC-A/B" evidence="2">
    <location>
        <begin position="5"/>
        <end position="61"/>
    </location>
</feature>